<name>A0A6G0TXY3_APHGL</name>
<dbReference type="Proteomes" id="UP000475862">
    <property type="component" value="Unassembled WGS sequence"/>
</dbReference>
<dbReference type="EMBL" id="VYZN01000014">
    <property type="protein sequence ID" value="KAE9539763.1"/>
    <property type="molecule type" value="Genomic_DNA"/>
</dbReference>
<evidence type="ECO:0000256" key="1">
    <source>
        <dbReference type="SAM" id="MobiDB-lite"/>
    </source>
</evidence>
<protein>
    <submittedName>
        <fullName evidence="2">Uncharacterized protein</fullName>
    </submittedName>
</protein>
<evidence type="ECO:0000313" key="2">
    <source>
        <dbReference type="EMBL" id="KAE9539763.1"/>
    </source>
</evidence>
<gene>
    <name evidence="2" type="ORF">AGLY_005015</name>
</gene>
<feature type="compositionally biased region" description="Gly residues" evidence="1">
    <location>
        <begin position="202"/>
        <end position="225"/>
    </location>
</feature>
<proteinExistence type="predicted"/>
<dbReference type="AlphaFoldDB" id="A0A6G0TXY3"/>
<organism evidence="2 3">
    <name type="scientific">Aphis glycines</name>
    <name type="common">Soybean aphid</name>
    <dbReference type="NCBI Taxonomy" id="307491"/>
    <lineage>
        <taxon>Eukaryota</taxon>
        <taxon>Metazoa</taxon>
        <taxon>Ecdysozoa</taxon>
        <taxon>Arthropoda</taxon>
        <taxon>Hexapoda</taxon>
        <taxon>Insecta</taxon>
        <taxon>Pterygota</taxon>
        <taxon>Neoptera</taxon>
        <taxon>Paraneoptera</taxon>
        <taxon>Hemiptera</taxon>
        <taxon>Sternorrhyncha</taxon>
        <taxon>Aphidomorpha</taxon>
        <taxon>Aphidoidea</taxon>
        <taxon>Aphididae</taxon>
        <taxon>Aphidini</taxon>
        <taxon>Aphis</taxon>
        <taxon>Aphis</taxon>
    </lineage>
</organism>
<feature type="non-terminal residue" evidence="2">
    <location>
        <position position="1"/>
    </location>
</feature>
<feature type="compositionally biased region" description="Basic residues" evidence="1">
    <location>
        <begin position="192"/>
        <end position="201"/>
    </location>
</feature>
<reference evidence="2 3" key="1">
    <citation type="submission" date="2019-08" db="EMBL/GenBank/DDBJ databases">
        <title>The genome of the soybean aphid Biotype 1, its phylome, world population structure and adaptation to the North American continent.</title>
        <authorList>
            <person name="Giordano R."/>
            <person name="Donthu R.K."/>
            <person name="Hernandez A.G."/>
            <person name="Wright C.L."/>
            <person name="Zimin A.V."/>
        </authorList>
    </citation>
    <scope>NUCLEOTIDE SEQUENCE [LARGE SCALE GENOMIC DNA]</scope>
    <source>
        <tissue evidence="2">Whole aphids</tissue>
    </source>
</reference>
<evidence type="ECO:0000313" key="3">
    <source>
        <dbReference type="Proteomes" id="UP000475862"/>
    </source>
</evidence>
<keyword evidence="3" id="KW-1185">Reference proteome</keyword>
<comment type="caution">
    <text evidence="2">The sequence shown here is derived from an EMBL/GenBank/DDBJ whole genome shotgun (WGS) entry which is preliminary data.</text>
</comment>
<accession>A0A6G0TXY3</accession>
<feature type="region of interest" description="Disordered" evidence="1">
    <location>
        <begin position="178"/>
        <end position="234"/>
    </location>
</feature>
<sequence>QNIIVVSIITCKVYTIGFAGRCATTSLDRAACVSVSHDAPAHSTWPVLRDLTRATILPHTDTQIYPERSNQDTVPYGVVVPGALSRSTWPARLATESATILHKTTFSVRYIGHETTCISWCLEPSEHEEFLLWSFCGLKNNNLLAIWRLKDQPSCGAAARVGGRNRSLSIVLVRGGGRRRCDDRRRGGGRGAGRRRRRGRTGGRVGRGGSDGTGGGGGGSGGGGGGRDDSGGGRGGSRVLLCGRVVLLHHLPEPVSRCPERRGGGAGGTVLCGRGRPLEQLVVEHAVHVQAGQQA</sequence>